<reference evidence="1 2" key="1">
    <citation type="submission" date="2014-01" db="EMBL/GenBank/DDBJ databases">
        <title>Full genme sequencing of cellulolytic bacterium Gynuella sunshinyii YC6258T gen. nov., sp. nov.</title>
        <authorList>
            <person name="Khan H."/>
            <person name="Chung E.J."/>
            <person name="Chung Y.R."/>
        </authorList>
    </citation>
    <scope>NUCLEOTIDE SEQUENCE [LARGE SCALE GENOMIC DNA]</scope>
    <source>
        <strain evidence="1 2">YC6258</strain>
    </source>
</reference>
<protein>
    <submittedName>
        <fullName evidence="1">Uncharacterized protein</fullName>
    </submittedName>
</protein>
<proteinExistence type="predicted"/>
<name>A0A0C5VMR5_9GAMM</name>
<keyword evidence="2" id="KW-1185">Reference proteome</keyword>
<sequence>MNTYEWFRAGISIDWPGVGSAGLKGLRGETERCSGLFSHQCTGIKALAFQWRCVPQAIKELVWVMGCGLWCIYNLRHDIQVIGL</sequence>
<evidence type="ECO:0000313" key="1">
    <source>
        <dbReference type="EMBL" id="AJQ95601.1"/>
    </source>
</evidence>
<organism evidence="1 2">
    <name type="scientific">Gynuella sunshinyii YC6258</name>
    <dbReference type="NCBI Taxonomy" id="1445510"/>
    <lineage>
        <taxon>Bacteria</taxon>
        <taxon>Pseudomonadati</taxon>
        <taxon>Pseudomonadota</taxon>
        <taxon>Gammaproteobacteria</taxon>
        <taxon>Oceanospirillales</taxon>
        <taxon>Saccharospirillaceae</taxon>
        <taxon>Gynuella</taxon>
    </lineage>
</organism>
<evidence type="ECO:0000313" key="2">
    <source>
        <dbReference type="Proteomes" id="UP000032266"/>
    </source>
</evidence>
<dbReference type="KEGG" id="gsn:YC6258_03565"/>
<dbReference type="AlphaFoldDB" id="A0A0C5VMR5"/>
<dbReference type="EMBL" id="CP007142">
    <property type="protein sequence ID" value="AJQ95601.1"/>
    <property type="molecule type" value="Genomic_DNA"/>
</dbReference>
<dbReference type="STRING" id="1445510.YC6258_03565"/>
<accession>A0A0C5VMR5</accession>
<dbReference type="Proteomes" id="UP000032266">
    <property type="component" value="Chromosome"/>
</dbReference>
<gene>
    <name evidence="1" type="ORF">YC6258_03565</name>
</gene>
<dbReference type="HOGENOM" id="CLU_2522897_0_0_6"/>